<keyword evidence="1" id="KW-0812">Transmembrane</keyword>
<keyword evidence="1" id="KW-0472">Membrane</keyword>
<evidence type="ECO:0000313" key="3">
    <source>
        <dbReference type="Proteomes" id="UP001208649"/>
    </source>
</evidence>
<organism evidence="2 3">
    <name type="scientific">Chryseobacterium edaphi</name>
    <dbReference type="NCBI Taxonomy" id="2976532"/>
    <lineage>
        <taxon>Bacteria</taxon>
        <taxon>Pseudomonadati</taxon>
        <taxon>Bacteroidota</taxon>
        <taxon>Flavobacteriia</taxon>
        <taxon>Flavobacteriales</taxon>
        <taxon>Weeksellaceae</taxon>
        <taxon>Chryseobacterium group</taxon>
        <taxon>Chryseobacterium</taxon>
    </lineage>
</organism>
<keyword evidence="3" id="KW-1185">Reference proteome</keyword>
<accession>A0ABT2WDR8</accession>
<dbReference type="Proteomes" id="UP001208649">
    <property type="component" value="Unassembled WGS sequence"/>
</dbReference>
<sequence length="189" mass="22420">MDKKIKNFAEQNLVFWAILMGFISTFILFFGEMLVHKDNNNNGNYFEDNLAIFEFAKMIFYFLVLNLFFKLFSLTKTLGILFRITNTILLIILFFIIYMYSFENMEYLNQKINFLPVIEWTNNGYEPPEKEISSIFCWYLFMCLSFINIVLLNLLPVKILQNKKLQVYSSVIILVVIITSIIFLLSLNK</sequence>
<feature type="transmembrane region" description="Helical" evidence="1">
    <location>
        <begin position="81"/>
        <end position="100"/>
    </location>
</feature>
<evidence type="ECO:0000313" key="2">
    <source>
        <dbReference type="EMBL" id="MCU7618755.1"/>
    </source>
</evidence>
<feature type="transmembrane region" description="Helical" evidence="1">
    <location>
        <begin position="50"/>
        <end position="69"/>
    </location>
</feature>
<evidence type="ECO:0000256" key="1">
    <source>
        <dbReference type="SAM" id="Phobius"/>
    </source>
</evidence>
<proteinExistence type="predicted"/>
<comment type="caution">
    <text evidence="2">The sequence shown here is derived from an EMBL/GenBank/DDBJ whole genome shotgun (WGS) entry which is preliminary data.</text>
</comment>
<dbReference type="RefSeq" id="WP_263004270.1">
    <property type="nucleotide sequence ID" value="NZ_JAOTEM010000005.1"/>
</dbReference>
<feature type="transmembrane region" description="Helical" evidence="1">
    <location>
        <begin position="12"/>
        <end position="30"/>
    </location>
</feature>
<gene>
    <name evidence="2" type="ORF">NZ698_16285</name>
</gene>
<keyword evidence="1" id="KW-1133">Transmembrane helix</keyword>
<feature type="transmembrane region" description="Helical" evidence="1">
    <location>
        <begin position="167"/>
        <end position="187"/>
    </location>
</feature>
<protein>
    <submittedName>
        <fullName evidence="2">Uncharacterized protein</fullName>
    </submittedName>
</protein>
<name>A0ABT2WDR8_9FLAO</name>
<reference evidence="3" key="1">
    <citation type="submission" date="2023-07" db="EMBL/GenBank/DDBJ databases">
        <title>Chryseobacterium sp. strain PBS4-4 Genome sequencing and assembly.</title>
        <authorList>
            <person name="Jung Y."/>
        </authorList>
    </citation>
    <scope>NUCLEOTIDE SEQUENCE [LARGE SCALE GENOMIC DNA]</scope>
    <source>
        <strain evidence="3">PBS4-4</strain>
    </source>
</reference>
<feature type="transmembrane region" description="Helical" evidence="1">
    <location>
        <begin position="132"/>
        <end position="155"/>
    </location>
</feature>
<dbReference type="EMBL" id="JAOTEM010000005">
    <property type="protein sequence ID" value="MCU7618755.1"/>
    <property type="molecule type" value="Genomic_DNA"/>
</dbReference>